<dbReference type="Proteomes" id="UP000182998">
    <property type="component" value="Unassembled WGS sequence"/>
</dbReference>
<evidence type="ECO:0000256" key="6">
    <source>
        <dbReference type="SAM" id="Phobius"/>
    </source>
</evidence>
<keyword evidence="2" id="KW-1003">Cell membrane</keyword>
<feature type="transmembrane region" description="Helical" evidence="6">
    <location>
        <begin position="114"/>
        <end position="140"/>
    </location>
</feature>
<accession>A0A098GFF1</accession>
<reference evidence="9" key="1">
    <citation type="submission" date="2014-09" db="EMBL/GenBank/DDBJ databases">
        <authorList>
            <person name="Gomez-Valero L."/>
        </authorList>
    </citation>
    <scope>NUCLEOTIDE SEQUENCE [LARGE SCALE GENOMIC DNA]</scope>
    <source>
        <strain evidence="9">ATCC33218</strain>
    </source>
</reference>
<feature type="transmembrane region" description="Helical" evidence="6">
    <location>
        <begin position="39"/>
        <end position="60"/>
    </location>
</feature>
<evidence type="ECO:0000256" key="1">
    <source>
        <dbReference type="ARBA" id="ARBA00004651"/>
    </source>
</evidence>
<evidence type="ECO:0000256" key="3">
    <source>
        <dbReference type="ARBA" id="ARBA00022692"/>
    </source>
</evidence>
<dbReference type="InterPro" id="IPR001123">
    <property type="entry name" value="LeuE-type"/>
</dbReference>
<name>A0A098GFF1_LEGMI</name>
<dbReference type="PANTHER" id="PTHR30086">
    <property type="entry name" value="ARGININE EXPORTER PROTEIN ARGO"/>
    <property type="match status" value="1"/>
</dbReference>
<protein>
    <submittedName>
        <fullName evidence="7">LysE family transporter</fullName>
    </submittedName>
    <submittedName>
        <fullName evidence="8">Resistance to homoserine/threonine (RhtB) family protein</fullName>
    </submittedName>
</protein>
<feature type="transmembrane region" description="Helical" evidence="6">
    <location>
        <begin position="152"/>
        <end position="173"/>
    </location>
</feature>
<feature type="transmembrane region" description="Helical" evidence="6">
    <location>
        <begin position="67"/>
        <end position="86"/>
    </location>
</feature>
<evidence type="ECO:0000313" key="7">
    <source>
        <dbReference type="EMBL" id="CEG60715.1"/>
    </source>
</evidence>
<dbReference type="Pfam" id="PF01810">
    <property type="entry name" value="LysE"/>
    <property type="match status" value="1"/>
</dbReference>
<dbReference type="GO" id="GO:0005886">
    <property type="term" value="C:plasma membrane"/>
    <property type="evidence" value="ECO:0007669"/>
    <property type="project" value="UniProtKB-SubCell"/>
</dbReference>
<evidence type="ECO:0000313" key="9">
    <source>
        <dbReference type="Proteomes" id="UP000032414"/>
    </source>
</evidence>
<comment type="subcellular location">
    <subcellularLocation>
        <location evidence="1">Cell membrane</location>
        <topology evidence="1">Multi-pass membrane protein</topology>
    </subcellularLocation>
</comment>
<dbReference type="AlphaFoldDB" id="A0A098GFF1"/>
<organism evidence="7 9">
    <name type="scientific">Legionella micdadei</name>
    <name type="common">Tatlockia micdadei</name>
    <dbReference type="NCBI Taxonomy" id="451"/>
    <lineage>
        <taxon>Bacteria</taxon>
        <taxon>Pseudomonadati</taxon>
        <taxon>Pseudomonadota</taxon>
        <taxon>Gammaproteobacteria</taxon>
        <taxon>Legionellales</taxon>
        <taxon>Legionellaceae</taxon>
        <taxon>Legionella</taxon>
    </lineage>
</organism>
<dbReference type="EMBL" id="FMVN01000004">
    <property type="protein sequence ID" value="SCY10906.1"/>
    <property type="molecule type" value="Genomic_DNA"/>
</dbReference>
<dbReference type="Proteomes" id="UP000032414">
    <property type="component" value="Chromosome I"/>
</dbReference>
<evidence type="ECO:0000256" key="5">
    <source>
        <dbReference type="ARBA" id="ARBA00023136"/>
    </source>
</evidence>
<dbReference type="RefSeq" id="WP_045099074.1">
    <property type="nucleotide sequence ID" value="NZ_CP020614.1"/>
</dbReference>
<evidence type="ECO:0000256" key="2">
    <source>
        <dbReference type="ARBA" id="ARBA00022475"/>
    </source>
</evidence>
<reference evidence="8 10" key="3">
    <citation type="submission" date="2016-10" db="EMBL/GenBank/DDBJ databases">
        <authorList>
            <person name="Varghese N."/>
            <person name="Submissions S."/>
        </authorList>
    </citation>
    <scope>NUCLEOTIDE SEQUENCE [LARGE SCALE GENOMIC DNA]</scope>
    <source>
        <strain evidence="8 10">ATCC 33218</strain>
    </source>
</reference>
<keyword evidence="10" id="KW-1185">Reference proteome</keyword>
<dbReference type="PIRSF" id="PIRSF006324">
    <property type="entry name" value="LeuE"/>
    <property type="match status" value="1"/>
</dbReference>
<dbReference type="STRING" id="451.B6N58_08525"/>
<dbReference type="PANTHER" id="PTHR30086:SF21">
    <property type="entry name" value="TRANSPORT PROTEIN"/>
    <property type="match status" value="1"/>
</dbReference>
<dbReference type="OrthoDB" id="581870at2"/>
<reference evidence="7" key="2">
    <citation type="submission" date="2014-09" db="EMBL/GenBank/DDBJ databases">
        <authorList>
            <person name="GOMEZ-VALERO Laura"/>
        </authorList>
    </citation>
    <scope>NUCLEOTIDE SEQUENCE</scope>
    <source>
        <strain evidence="7">ATCC33218</strain>
    </source>
</reference>
<gene>
    <name evidence="7" type="ORF">LMI_1408</name>
    <name evidence="8" type="ORF">SAMN02982997_00830</name>
</gene>
<feature type="transmembrane region" description="Helical" evidence="6">
    <location>
        <begin position="185"/>
        <end position="204"/>
    </location>
</feature>
<dbReference type="KEGG" id="tmc:LMI_1408"/>
<evidence type="ECO:0000313" key="10">
    <source>
        <dbReference type="Proteomes" id="UP000182998"/>
    </source>
</evidence>
<keyword evidence="5 6" id="KW-0472">Membrane</keyword>
<dbReference type="PATRIC" id="fig|451.8.peg.2224"/>
<keyword evidence="3 6" id="KW-0812">Transmembrane</keyword>
<evidence type="ECO:0000313" key="8">
    <source>
        <dbReference type="EMBL" id="SCY10906.1"/>
    </source>
</evidence>
<dbReference type="GO" id="GO:0015171">
    <property type="term" value="F:amino acid transmembrane transporter activity"/>
    <property type="evidence" value="ECO:0007669"/>
    <property type="project" value="TreeGrafter"/>
</dbReference>
<dbReference type="EMBL" id="LN614830">
    <property type="protein sequence ID" value="CEG60715.1"/>
    <property type="molecule type" value="Genomic_DNA"/>
</dbReference>
<keyword evidence="4 6" id="KW-1133">Transmembrane helix</keyword>
<evidence type="ECO:0000256" key="4">
    <source>
        <dbReference type="ARBA" id="ARBA00022989"/>
    </source>
</evidence>
<sequence length="209" mass="23539">MNEFLAVTLVIILAAISPGPDFALVIKNSLQFNRKSGVLTALGISGSLLIHSIYCILGLAIIIAHSLWLFSFIKYLGALYLIYLGIKSLRATREEKFEVKEEITAPKPLIPSKFFLQGLLCNLLNPKAIMFIIAFFTLIVKPEMPWSVQFGYCIEITLIHFAWFTCLSTLITYRHVREKISKIEYYVIKAMGVVLIGFGARIATLKMVM</sequence>
<dbReference type="HOGENOM" id="CLU_079569_0_1_6"/>
<proteinExistence type="predicted"/>